<feature type="transmembrane region" description="Helical" evidence="7">
    <location>
        <begin position="450"/>
        <end position="468"/>
    </location>
</feature>
<keyword evidence="10" id="KW-1185">Reference proteome</keyword>
<dbReference type="PRINTS" id="PR00171">
    <property type="entry name" value="SUGRTRNSPORT"/>
</dbReference>
<proteinExistence type="inferred from homology"/>
<sequence>MAPAVKKPLNVFKLGNTGLPPQVFNWRLWFAVVNFGLLGAARGLDEGLITGVFNSKGFQELLHLGNYSKAEQANIKGNVSAMTLIGCVPGSIIAYFACDRIGRLWTVREVCLVWLIGITIFMANQGHLGAVYAGRFIVGLGMGQIPVVGPIYIAEVAPAPIRGLCTCSSTALGYLILVIAYFANYGARLHLNGTNAQWVSLNITEPPLFTTAKYPLQQIPNSLNFIFAGVILLMSFFQTETPRFYVKQGKPGLAVKAMARFRNLPPDDPYVLEEMSAVQSHWLAESETTKGQGAIGLAKEIFLVPSNLYRLYIGVMGQILSQWSGAGSITLYAVDLFNVVGVRGQEESLLISAVYGIVKFIAALICLLFLVDVVGRKRSLLAGITLQAISMIYVAAFLSSTPQLGVDKHFEVPASKRGASLAAIVMIFFSGFGWALGWSSMQYLLTAELFPLRIRAACTSLIMVAHFANQYGNGRAVPNMLLPLGEGGINPSGTFWTFAAVTVAGGIWVVFTIPETAGRTLESMDRLFQLPWYKIGLRGNDDAAMRDEAETREEKVVT</sequence>
<dbReference type="PROSITE" id="PS00216">
    <property type="entry name" value="SUGAR_TRANSPORT_1"/>
    <property type="match status" value="1"/>
</dbReference>
<keyword evidence="5 7" id="KW-1133">Transmembrane helix</keyword>
<evidence type="ECO:0000256" key="4">
    <source>
        <dbReference type="ARBA" id="ARBA00022692"/>
    </source>
</evidence>
<feature type="domain" description="Major facilitator superfamily (MFS) profile" evidence="8">
    <location>
        <begin position="31"/>
        <end position="517"/>
    </location>
</feature>
<evidence type="ECO:0000313" key="9">
    <source>
        <dbReference type="EMBL" id="UNI24642.1"/>
    </source>
</evidence>
<dbReference type="OrthoDB" id="5296287at2759"/>
<evidence type="ECO:0000259" key="8">
    <source>
        <dbReference type="PROSITE" id="PS50850"/>
    </source>
</evidence>
<dbReference type="InterPro" id="IPR036259">
    <property type="entry name" value="MFS_trans_sf"/>
</dbReference>
<name>A0A9Q8QSK7_9HYPO</name>
<dbReference type="EMBL" id="CP086365">
    <property type="protein sequence ID" value="UNI24642.1"/>
    <property type="molecule type" value="Genomic_DNA"/>
</dbReference>
<evidence type="ECO:0000313" key="10">
    <source>
        <dbReference type="Proteomes" id="UP000829364"/>
    </source>
</evidence>
<dbReference type="Proteomes" id="UP000829364">
    <property type="component" value="Chromosome 12"/>
</dbReference>
<protein>
    <recommendedName>
        <fullName evidence="8">Major facilitator superfamily (MFS) profile domain-containing protein</fullName>
    </recommendedName>
</protein>
<dbReference type="InterPro" id="IPR020846">
    <property type="entry name" value="MFS_dom"/>
</dbReference>
<evidence type="ECO:0000256" key="7">
    <source>
        <dbReference type="SAM" id="Phobius"/>
    </source>
</evidence>
<dbReference type="AlphaFoldDB" id="A0A9Q8QSK7"/>
<feature type="transmembrane region" description="Helical" evidence="7">
    <location>
        <begin position="311"/>
        <end position="333"/>
    </location>
</feature>
<dbReference type="InterPro" id="IPR005828">
    <property type="entry name" value="MFS_sugar_transport-like"/>
</dbReference>
<dbReference type="Pfam" id="PF00083">
    <property type="entry name" value="Sugar_tr"/>
    <property type="match status" value="1"/>
</dbReference>
<dbReference type="GO" id="GO:0016020">
    <property type="term" value="C:membrane"/>
    <property type="evidence" value="ECO:0007669"/>
    <property type="project" value="UniProtKB-SubCell"/>
</dbReference>
<feature type="transmembrane region" description="Helical" evidence="7">
    <location>
        <begin position="161"/>
        <end position="183"/>
    </location>
</feature>
<dbReference type="InterPro" id="IPR005829">
    <property type="entry name" value="Sugar_transporter_CS"/>
</dbReference>
<dbReference type="Gene3D" id="1.20.1250.20">
    <property type="entry name" value="MFS general substrate transporter like domains"/>
    <property type="match status" value="1"/>
</dbReference>
<dbReference type="GeneID" id="72072319"/>
<dbReference type="PANTHER" id="PTHR48022:SF8">
    <property type="entry name" value="MAJOR FACILITATOR SUPERFAMILY (MFS) PROFILE DOMAIN-CONTAINING PROTEIN-RELATED"/>
    <property type="match status" value="1"/>
</dbReference>
<feature type="transmembrane region" description="Helical" evidence="7">
    <location>
        <begin position="136"/>
        <end position="154"/>
    </location>
</feature>
<evidence type="ECO:0000256" key="2">
    <source>
        <dbReference type="ARBA" id="ARBA00010992"/>
    </source>
</evidence>
<dbReference type="PROSITE" id="PS00217">
    <property type="entry name" value="SUGAR_TRANSPORT_2"/>
    <property type="match status" value="1"/>
</dbReference>
<dbReference type="InterPro" id="IPR050360">
    <property type="entry name" value="MFS_Sugar_Transporters"/>
</dbReference>
<comment type="similarity">
    <text evidence="2">Belongs to the major facilitator superfamily. Sugar transporter (TC 2.A.1.1) family.</text>
</comment>
<evidence type="ECO:0000256" key="6">
    <source>
        <dbReference type="ARBA" id="ARBA00023136"/>
    </source>
</evidence>
<feature type="transmembrane region" description="Helical" evidence="7">
    <location>
        <begin position="219"/>
        <end position="237"/>
    </location>
</feature>
<evidence type="ECO:0000256" key="3">
    <source>
        <dbReference type="ARBA" id="ARBA00022448"/>
    </source>
</evidence>
<dbReference type="KEGG" id="ptkz:JDV02_010375"/>
<keyword evidence="3" id="KW-0813">Transport</keyword>
<dbReference type="PANTHER" id="PTHR48022">
    <property type="entry name" value="PLASTIDIC GLUCOSE TRANSPORTER 4"/>
    <property type="match status" value="1"/>
</dbReference>
<keyword evidence="4 7" id="KW-0812">Transmembrane</keyword>
<evidence type="ECO:0000256" key="1">
    <source>
        <dbReference type="ARBA" id="ARBA00004141"/>
    </source>
</evidence>
<feature type="transmembrane region" description="Helical" evidence="7">
    <location>
        <begin position="418"/>
        <end position="438"/>
    </location>
</feature>
<feature type="transmembrane region" description="Helical" evidence="7">
    <location>
        <begin position="488"/>
        <end position="511"/>
    </location>
</feature>
<dbReference type="InterPro" id="IPR003663">
    <property type="entry name" value="Sugar/inositol_transpt"/>
</dbReference>
<evidence type="ECO:0000256" key="5">
    <source>
        <dbReference type="ARBA" id="ARBA00022989"/>
    </source>
</evidence>
<reference evidence="9" key="1">
    <citation type="submission" date="2021-11" db="EMBL/GenBank/DDBJ databases">
        <title>Purpureocillium_takamizusanense_genome.</title>
        <authorList>
            <person name="Nguyen N.-H."/>
        </authorList>
    </citation>
    <scope>NUCLEOTIDE SEQUENCE</scope>
    <source>
        <strain evidence="9">PT3</strain>
    </source>
</reference>
<feature type="transmembrane region" description="Helical" evidence="7">
    <location>
        <begin position="110"/>
        <end position="130"/>
    </location>
</feature>
<feature type="transmembrane region" description="Helical" evidence="7">
    <location>
        <begin position="79"/>
        <end position="98"/>
    </location>
</feature>
<keyword evidence="6 7" id="KW-0472">Membrane</keyword>
<dbReference type="SUPFAM" id="SSF103473">
    <property type="entry name" value="MFS general substrate transporter"/>
    <property type="match status" value="1"/>
</dbReference>
<organism evidence="9 10">
    <name type="scientific">Purpureocillium takamizusanense</name>
    <dbReference type="NCBI Taxonomy" id="2060973"/>
    <lineage>
        <taxon>Eukaryota</taxon>
        <taxon>Fungi</taxon>
        <taxon>Dikarya</taxon>
        <taxon>Ascomycota</taxon>
        <taxon>Pezizomycotina</taxon>
        <taxon>Sordariomycetes</taxon>
        <taxon>Hypocreomycetidae</taxon>
        <taxon>Hypocreales</taxon>
        <taxon>Ophiocordycipitaceae</taxon>
        <taxon>Purpureocillium</taxon>
    </lineage>
</organism>
<dbReference type="FunFam" id="1.20.1250.20:FF:000313">
    <property type="entry name" value="MFS quinate transporter"/>
    <property type="match status" value="1"/>
</dbReference>
<comment type="subcellular location">
    <subcellularLocation>
        <location evidence="1">Membrane</location>
        <topology evidence="1">Multi-pass membrane protein</topology>
    </subcellularLocation>
</comment>
<gene>
    <name evidence="9" type="ORF">JDV02_010375</name>
</gene>
<feature type="transmembrane region" description="Helical" evidence="7">
    <location>
        <begin position="380"/>
        <end position="398"/>
    </location>
</feature>
<feature type="transmembrane region" description="Helical" evidence="7">
    <location>
        <begin position="353"/>
        <end position="373"/>
    </location>
</feature>
<dbReference type="PROSITE" id="PS50850">
    <property type="entry name" value="MFS"/>
    <property type="match status" value="1"/>
</dbReference>
<dbReference type="GO" id="GO:0005351">
    <property type="term" value="F:carbohydrate:proton symporter activity"/>
    <property type="evidence" value="ECO:0007669"/>
    <property type="project" value="TreeGrafter"/>
</dbReference>
<accession>A0A9Q8QSK7</accession>
<dbReference type="RefSeq" id="XP_047848123.1">
    <property type="nucleotide sequence ID" value="XM_047992110.1"/>
</dbReference>